<feature type="transmembrane region" description="Helical" evidence="1">
    <location>
        <begin position="74"/>
        <end position="93"/>
    </location>
</feature>
<reference evidence="3 4" key="2">
    <citation type="submission" date="2019-03" db="EMBL/GenBank/DDBJ databases">
        <title>Draft Genome Sequences of Six Type Strains of the Genus Massilia.</title>
        <authorList>
            <person name="Miess H."/>
            <person name="Frediansyhah A."/>
            <person name="Gross H."/>
        </authorList>
    </citation>
    <scope>NUCLEOTIDE SEQUENCE [LARGE SCALE GENOMIC DNA]</scope>
    <source>
        <strain evidence="3 4">DSM 17505</strain>
    </source>
</reference>
<dbReference type="OrthoDB" id="9781927at2"/>
<feature type="transmembrane region" description="Helical" evidence="1">
    <location>
        <begin position="105"/>
        <end position="122"/>
    </location>
</feature>
<dbReference type="EMBL" id="CP038026">
    <property type="protein sequence ID" value="QBQ36756.1"/>
    <property type="molecule type" value="Genomic_DNA"/>
</dbReference>
<dbReference type="EMBL" id="BMWW01000001">
    <property type="protein sequence ID" value="GGY72999.1"/>
    <property type="molecule type" value="Genomic_DNA"/>
</dbReference>
<dbReference type="PANTHER" id="PTHR40031:SF1">
    <property type="entry name" value="MEMBRANE-BOUND METAL-DEPENDENT HYDROLASE"/>
    <property type="match status" value="1"/>
</dbReference>
<keyword evidence="1" id="KW-0472">Membrane</keyword>
<dbReference type="InterPro" id="IPR007404">
    <property type="entry name" value="YdjM-like"/>
</dbReference>
<evidence type="ECO:0000256" key="1">
    <source>
        <dbReference type="SAM" id="Phobius"/>
    </source>
</evidence>
<proteinExistence type="predicted"/>
<gene>
    <name evidence="3" type="ORF">E1742_11700</name>
    <name evidence="2" type="ORF">GCM10007388_01300</name>
</gene>
<dbReference type="AlphaFoldDB" id="A0A4P7BDJ3"/>
<dbReference type="Pfam" id="PF04307">
    <property type="entry name" value="YdjM"/>
    <property type="match status" value="1"/>
</dbReference>
<evidence type="ECO:0000313" key="4">
    <source>
        <dbReference type="Proteomes" id="UP000294359"/>
    </source>
</evidence>
<keyword evidence="1" id="KW-0812">Transmembrane</keyword>
<name>A0A4P7BDJ3_9BURK</name>
<dbReference type="Proteomes" id="UP000294359">
    <property type="component" value="Chromosome"/>
</dbReference>
<evidence type="ECO:0000313" key="3">
    <source>
        <dbReference type="EMBL" id="QBQ36756.1"/>
    </source>
</evidence>
<dbReference type="PANTHER" id="PTHR40031">
    <property type="entry name" value="HYPOTHETICAL MEMBRANE SPANNING PROTEIN"/>
    <property type="match status" value="1"/>
</dbReference>
<evidence type="ECO:0000313" key="5">
    <source>
        <dbReference type="Proteomes" id="UP000619512"/>
    </source>
</evidence>
<dbReference type="InterPro" id="IPR053170">
    <property type="entry name" value="Transcription_regulator"/>
</dbReference>
<evidence type="ECO:0000313" key="2">
    <source>
        <dbReference type="EMBL" id="GGY72999.1"/>
    </source>
</evidence>
<dbReference type="GO" id="GO:0016787">
    <property type="term" value="F:hydrolase activity"/>
    <property type="evidence" value="ECO:0007669"/>
    <property type="project" value="UniProtKB-KW"/>
</dbReference>
<reference evidence="2" key="1">
    <citation type="journal article" date="2014" name="Int. J. Syst. Evol. Microbiol.">
        <title>Complete genome sequence of Corynebacterium casei LMG S-19264T (=DSM 44701T), isolated from a smear-ripened cheese.</title>
        <authorList>
            <consortium name="US DOE Joint Genome Institute (JGI-PGF)"/>
            <person name="Walter F."/>
            <person name="Albersmeier A."/>
            <person name="Kalinowski J."/>
            <person name="Ruckert C."/>
        </authorList>
    </citation>
    <scope>NUCLEOTIDE SEQUENCE</scope>
    <source>
        <strain evidence="2">KCTC 12344</strain>
    </source>
</reference>
<feature type="transmembrane region" description="Helical" evidence="1">
    <location>
        <begin position="221"/>
        <end position="239"/>
    </location>
</feature>
<dbReference type="Proteomes" id="UP000619512">
    <property type="component" value="Unassembled WGS sequence"/>
</dbReference>
<feature type="transmembrane region" description="Helical" evidence="1">
    <location>
        <begin position="142"/>
        <end position="165"/>
    </location>
</feature>
<organism evidence="2 5">
    <name type="scientific">Pseudoduganella plicata</name>
    <dbReference type="NCBI Taxonomy" id="321984"/>
    <lineage>
        <taxon>Bacteria</taxon>
        <taxon>Pseudomonadati</taxon>
        <taxon>Pseudomonadota</taxon>
        <taxon>Betaproteobacteria</taxon>
        <taxon>Burkholderiales</taxon>
        <taxon>Oxalobacteraceae</taxon>
        <taxon>Telluria group</taxon>
        <taxon>Pseudoduganella</taxon>
    </lineage>
</organism>
<accession>A0A4P7BDJ3</accession>
<feature type="transmembrane region" description="Helical" evidence="1">
    <location>
        <begin position="172"/>
        <end position="189"/>
    </location>
</feature>
<reference evidence="2" key="3">
    <citation type="submission" date="2022-12" db="EMBL/GenBank/DDBJ databases">
        <authorList>
            <person name="Sun Q."/>
            <person name="Kim S."/>
        </authorList>
    </citation>
    <scope>NUCLEOTIDE SEQUENCE</scope>
    <source>
        <strain evidence="2">KCTC 12344</strain>
    </source>
</reference>
<keyword evidence="1" id="KW-1133">Transmembrane helix</keyword>
<dbReference type="RefSeq" id="WP_134385035.1">
    <property type="nucleotide sequence ID" value="NZ_BMWW01000001.1"/>
</dbReference>
<feature type="transmembrane region" description="Helical" evidence="1">
    <location>
        <begin position="195"/>
        <end position="214"/>
    </location>
</feature>
<keyword evidence="3" id="KW-0378">Hydrolase</keyword>
<sequence>MDNITHSFVGLGVGELLQRSLPAEPDEARQRTRHRLLLTACAAASNFPDLDLFLTKLLPAPLGYLLHHRGHTHTLLYALPQALLLLALLWTLWPNARRLLRESRTARAGLGTAIVLGFGLHLSMDFLNSYGIHPFYPFDPRWFYGDVVFIVEPVFWVAFGVPLALAIPNRPARFLALAGLALFVLGATWRGYLGWHSLLVLALIGAAVAALRVTRRHSRRALALAAIISIGFIAVQGGASSAGRQRIETTLQAIDPASKVLDVAMTGYPAQPLCWSFVSIESNEGAGSYRLRRGMLSLAPRWLPVDACPAAFRDSDATAVAAAGIVLAAPWQGDLAMLRNLSRSDCHVNAWLRFARMPAVTEDAASDLRYAATPRGNFTALALSGAAREACADVPQWGYPRADLLGAGVR</sequence>
<protein>
    <submittedName>
        <fullName evidence="3">Metal-dependent hydrolase</fullName>
    </submittedName>
</protein>
<keyword evidence="4" id="KW-1185">Reference proteome</keyword>